<dbReference type="Proteomes" id="UP001238540">
    <property type="component" value="Unassembled WGS sequence"/>
</dbReference>
<evidence type="ECO:0000313" key="1">
    <source>
        <dbReference type="EMBL" id="MDN3608770.1"/>
    </source>
</evidence>
<dbReference type="EMBL" id="JAUFQC010000001">
    <property type="protein sequence ID" value="MDN3608770.1"/>
    <property type="molecule type" value="Genomic_DNA"/>
</dbReference>
<dbReference type="RefSeq" id="WP_170883735.1">
    <property type="nucleotide sequence ID" value="NZ_JABEYA020000022.1"/>
</dbReference>
<comment type="caution">
    <text evidence="1">The sequence shown here is derived from an EMBL/GenBank/DDBJ whole genome shotgun (WGS) entry which is preliminary data.</text>
</comment>
<dbReference type="PROSITE" id="PS51257">
    <property type="entry name" value="PROKAR_LIPOPROTEIN"/>
    <property type="match status" value="1"/>
</dbReference>
<protein>
    <recommendedName>
        <fullName evidence="3">Lipoprotein</fullName>
    </recommendedName>
</protein>
<evidence type="ECO:0008006" key="3">
    <source>
        <dbReference type="Google" id="ProtNLM"/>
    </source>
</evidence>
<keyword evidence="2" id="KW-1185">Reference proteome</keyword>
<organism evidence="1 2">
    <name type="scientific">Vibrio ostreicida</name>
    <dbReference type="NCBI Taxonomy" id="526588"/>
    <lineage>
        <taxon>Bacteria</taxon>
        <taxon>Pseudomonadati</taxon>
        <taxon>Pseudomonadota</taxon>
        <taxon>Gammaproteobacteria</taxon>
        <taxon>Vibrionales</taxon>
        <taxon>Vibrionaceae</taxon>
        <taxon>Vibrio</taxon>
    </lineage>
</organism>
<proteinExistence type="predicted"/>
<reference evidence="2" key="1">
    <citation type="journal article" date="2019" name="Int. J. Syst. Evol. Microbiol.">
        <title>The Global Catalogue of Microorganisms (GCM) 10K type strain sequencing project: providing services to taxonomists for standard genome sequencing and annotation.</title>
        <authorList>
            <consortium name="The Broad Institute Genomics Platform"/>
            <consortium name="The Broad Institute Genome Sequencing Center for Infectious Disease"/>
            <person name="Wu L."/>
            <person name="Ma J."/>
        </authorList>
    </citation>
    <scope>NUCLEOTIDE SEQUENCE [LARGE SCALE GENOMIC DNA]</scope>
    <source>
        <strain evidence="2">CECT 7398</strain>
    </source>
</reference>
<evidence type="ECO:0000313" key="2">
    <source>
        <dbReference type="Proteomes" id="UP001238540"/>
    </source>
</evidence>
<gene>
    <name evidence="1" type="ORF">QWZ16_03255</name>
</gene>
<sequence length="505" mass="56468">MKVTRNPAALVSLLALQACTNLGSSPDKQAAHVSLHQPSSIKPQTFILRGNVVIGQEARSITPCGSQQQYWLDLPEDRFKQSLKLVRSPYSPLYGELVGHLDAPPQDGLASDYAARFVVDKINVLTAEASNQCSKPIETTRAFGTEPFWSVRFTPNSLKFSVLGQDEQRFEILSRKIEIQRRRYTLSHGDLELNHRSCSDGMSDSLYGWRATLTVNGKVYKGCATLSNQDTTLHWASTYHAKARQNVPFSVALTMRPDHTARTTYRYQNGEADTVERGFWQQLNQDQVQIVGTHLQNQPLNSERIYTRENQALTAHEERVGSVVYDISEGGLSLFKQEQAATESPSIRNDNKIPSSAEFNPKVDSALRDYFKQAGIEPTGIRYRWLTYELNDQDGKALLVQLDWCGSGGCTLLVFANQDQHWQFHSKITLVQTPLNVGKSSHESWKDLIMFVSGGGAIPSQHRLQFNGKHYPSNPSTAPRADYDDISPVQLFSDGLTPHQGGITL</sequence>
<name>A0ABT8BRN0_9VIBR</name>
<accession>A0ABT8BRN0</accession>